<evidence type="ECO:0000256" key="12">
    <source>
        <dbReference type="PIRSR" id="PIRSR001492-3"/>
    </source>
</evidence>
<evidence type="ECO:0000256" key="6">
    <source>
        <dbReference type="ARBA" id="ARBA00023211"/>
    </source>
</evidence>
<feature type="binding site" evidence="8 12">
    <location>
        <position position="454"/>
    </location>
    <ligand>
        <name>Mn(2+)</name>
        <dbReference type="ChEBI" id="CHEBI:29035"/>
        <label>1</label>
    </ligand>
</feature>
<evidence type="ECO:0000256" key="10">
    <source>
        <dbReference type="PIRSR" id="PIRSR001492-1"/>
    </source>
</evidence>
<feature type="domain" description="BPG-independent PGAM N-terminal" evidence="14">
    <location>
        <begin position="81"/>
        <end position="291"/>
    </location>
</feature>
<comment type="similarity">
    <text evidence="3 8">Belongs to the BPG-independent phosphoglycerate mutase family.</text>
</comment>
<feature type="domain" description="Metalloenzyme" evidence="13">
    <location>
        <begin position="4"/>
        <end position="489"/>
    </location>
</feature>
<sequence length="505" mass="55530">MPAKILLLILDGWGLSSAYRHNAIAAARPPFWQSLVERYPPAVLAAKEDAVGLPPGCLSGSEVGHMTIGAGRVVWHSVAAIDRAIASGEFYQKEELREVGTYLRASGGKLHLMGLLSTGGIHAHVNHLKALIEWANRGEIGAVALHLFLDGRDMPPASAAELLEAEITPELSDRVRIATLSGRSIAMDRTERWERTLLTWQTLTSQSGISAKRPADHLRAQYREGITDEFVQPIRFDSAAVRDNDAIVCFNFRADRMRQLVRLATGRAPRAVQAHAWLPASLRLWSLTEYDDEYADVLVLFSPERPVNTVGEWIAKQGMAQFRCAETEKYAHITYFLNGGREDSFAREERLLVPSIGLSNYASQPEMSLWEVTAMVERVLAAGRHEFVVANLANADMVGHSGDWTAAIKAVRAVDAALSRLVPAAQANGYTAAITSDHGNIECMANNGEPHTAHTYNDVPFIVANPNIRLEPRGALYQVAPTILRLMRLTPPEEMTRRTLLTGPA</sequence>
<dbReference type="PATRIC" id="fig|1619044.3.peg.99"/>
<proteinExistence type="inferred from homology"/>
<feature type="active site" description="Phosphoserine intermediate" evidence="8 10">
    <location>
        <position position="61"/>
    </location>
</feature>
<feature type="binding site" evidence="8 12">
    <location>
        <position position="11"/>
    </location>
    <ligand>
        <name>Mn(2+)</name>
        <dbReference type="ChEBI" id="CHEBI:29035"/>
        <label>2</label>
    </ligand>
</feature>
<feature type="binding site" evidence="8 11">
    <location>
        <begin position="152"/>
        <end position="153"/>
    </location>
    <ligand>
        <name>substrate</name>
    </ligand>
</feature>
<name>A0A0G2ANZ8_9BACT</name>
<dbReference type="PIRSF" id="PIRSF001492">
    <property type="entry name" value="IPGAM"/>
    <property type="match status" value="1"/>
</dbReference>
<evidence type="ECO:0000313" key="16">
    <source>
        <dbReference type="Proteomes" id="UP000033870"/>
    </source>
</evidence>
<feature type="binding site" evidence="8 12">
    <location>
        <position position="400"/>
    </location>
    <ligand>
        <name>Mn(2+)</name>
        <dbReference type="ChEBI" id="CHEBI:29035"/>
        <label>1</label>
    </ligand>
</feature>
<dbReference type="AlphaFoldDB" id="A0A0G2ANZ8"/>
<dbReference type="EC" id="5.4.2.12" evidence="8 9"/>
<evidence type="ECO:0000256" key="5">
    <source>
        <dbReference type="ARBA" id="ARBA00023152"/>
    </source>
</evidence>
<protein>
    <recommendedName>
        <fullName evidence="8 9">2,3-bisphosphoglycerate-independent phosphoglycerate mutase</fullName>
        <shortName evidence="8">BPG-independent PGAM</shortName>
        <shortName evidence="8">Phosphoglyceromutase</shortName>
        <shortName evidence="8">iPGM</shortName>
        <ecNumber evidence="8 9">5.4.2.12</ecNumber>
    </recommendedName>
</protein>
<dbReference type="CDD" id="cd16010">
    <property type="entry name" value="iPGM"/>
    <property type="match status" value="1"/>
</dbReference>
<feature type="binding site" evidence="8 12">
    <location>
        <position position="61"/>
    </location>
    <ligand>
        <name>Mn(2+)</name>
        <dbReference type="ChEBI" id="CHEBI:29035"/>
        <label>2</label>
    </ligand>
</feature>
<feature type="binding site" evidence="8 11">
    <location>
        <position position="329"/>
    </location>
    <ligand>
        <name>substrate</name>
    </ligand>
</feature>
<keyword evidence="7 8" id="KW-0413">Isomerase</keyword>
<dbReference type="Gene3D" id="3.40.1450.10">
    <property type="entry name" value="BPG-independent phosphoglycerate mutase, domain B"/>
    <property type="match status" value="1"/>
</dbReference>
<feature type="binding site" evidence="8 11">
    <location>
        <position position="122"/>
    </location>
    <ligand>
        <name>substrate</name>
    </ligand>
</feature>
<dbReference type="Proteomes" id="UP000033870">
    <property type="component" value="Unassembled WGS sequence"/>
</dbReference>
<keyword evidence="6 8" id="KW-0464">Manganese</keyword>
<comment type="pathway">
    <text evidence="2 8">Carbohydrate degradation; glycolysis; pyruvate from D-glyceraldehyde 3-phosphate: step 3/5.</text>
</comment>
<feature type="binding site" evidence="8 11">
    <location>
        <begin position="253"/>
        <end position="256"/>
    </location>
    <ligand>
        <name>substrate</name>
    </ligand>
</feature>
<comment type="function">
    <text evidence="8">Catalyzes the interconversion of 2-phosphoglycerate and 3-phosphoglycerate.</text>
</comment>
<dbReference type="InterPro" id="IPR011258">
    <property type="entry name" value="BPG-indep_PGM_N"/>
</dbReference>
<dbReference type="EMBL" id="LCRX01000001">
    <property type="protein sequence ID" value="KKW43072.1"/>
    <property type="molecule type" value="Genomic_DNA"/>
</dbReference>
<dbReference type="PANTHER" id="PTHR31637">
    <property type="entry name" value="2,3-BISPHOSPHOGLYCERATE-INDEPENDENT PHOSPHOGLYCERATE MUTASE"/>
    <property type="match status" value="1"/>
</dbReference>
<dbReference type="STRING" id="1619044.UY92_C0001G0086"/>
<dbReference type="InterPro" id="IPR005995">
    <property type="entry name" value="Pgm_bpd_ind"/>
</dbReference>
<evidence type="ECO:0000256" key="2">
    <source>
        <dbReference type="ARBA" id="ARBA00004798"/>
    </source>
</evidence>
<dbReference type="Pfam" id="PF06415">
    <property type="entry name" value="iPGM_N"/>
    <property type="match status" value="1"/>
</dbReference>
<dbReference type="HAMAP" id="MF_01038">
    <property type="entry name" value="GpmI"/>
    <property type="match status" value="1"/>
</dbReference>
<evidence type="ECO:0000256" key="9">
    <source>
        <dbReference type="NCBIfam" id="TIGR01307"/>
    </source>
</evidence>
<dbReference type="InterPro" id="IPR017850">
    <property type="entry name" value="Alkaline_phosphatase_core_sf"/>
</dbReference>
<dbReference type="GO" id="GO:0030145">
    <property type="term" value="F:manganese ion binding"/>
    <property type="evidence" value="ECO:0007669"/>
    <property type="project" value="UniProtKB-UniRule"/>
</dbReference>
<dbReference type="UniPathway" id="UPA00109">
    <property type="reaction ID" value="UER00186"/>
</dbReference>
<dbReference type="GO" id="GO:0006007">
    <property type="term" value="P:glucose catabolic process"/>
    <property type="evidence" value="ECO:0007669"/>
    <property type="project" value="InterPro"/>
</dbReference>
<evidence type="ECO:0000256" key="11">
    <source>
        <dbReference type="PIRSR" id="PIRSR001492-2"/>
    </source>
</evidence>
<dbReference type="GO" id="GO:0005737">
    <property type="term" value="C:cytoplasm"/>
    <property type="evidence" value="ECO:0007669"/>
    <property type="project" value="InterPro"/>
</dbReference>
<dbReference type="SUPFAM" id="SSF53649">
    <property type="entry name" value="Alkaline phosphatase-like"/>
    <property type="match status" value="1"/>
</dbReference>
<dbReference type="NCBIfam" id="TIGR01307">
    <property type="entry name" value="pgm_bpd_ind"/>
    <property type="match status" value="1"/>
</dbReference>
<feature type="binding site" evidence="8 11">
    <location>
        <position position="189"/>
    </location>
    <ligand>
        <name>substrate</name>
    </ligand>
</feature>
<dbReference type="InterPro" id="IPR006124">
    <property type="entry name" value="Metalloenzyme"/>
</dbReference>
<evidence type="ECO:0000256" key="4">
    <source>
        <dbReference type="ARBA" id="ARBA00022723"/>
    </source>
</evidence>
<dbReference type="GO" id="GO:0004619">
    <property type="term" value="F:phosphoglycerate mutase activity"/>
    <property type="evidence" value="ECO:0007669"/>
    <property type="project" value="UniProtKB-UniRule"/>
</dbReference>
<feature type="binding site" evidence="8 11">
    <location>
        <position position="183"/>
    </location>
    <ligand>
        <name>substrate</name>
    </ligand>
</feature>
<comment type="subunit">
    <text evidence="8">Monomer.</text>
</comment>
<reference evidence="15 16" key="1">
    <citation type="journal article" date="2015" name="Nature">
        <title>rRNA introns, odd ribosomes, and small enigmatic genomes across a large radiation of phyla.</title>
        <authorList>
            <person name="Brown C.T."/>
            <person name="Hug L.A."/>
            <person name="Thomas B.C."/>
            <person name="Sharon I."/>
            <person name="Castelle C.J."/>
            <person name="Singh A."/>
            <person name="Wilkins M.J."/>
            <person name="Williams K.H."/>
            <person name="Banfield J.F."/>
        </authorList>
    </citation>
    <scope>NUCLEOTIDE SEQUENCE [LARGE SCALE GENOMIC DNA]</scope>
</reference>
<evidence type="ECO:0000259" key="14">
    <source>
        <dbReference type="Pfam" id="PF06415"/>
    </source>
</evidence>
<feature type="binding site" evidence="8 12">
    <location>
        <position position="437"/>
    </location>
    <ligand>
        <name>Mn(2+)</name>
        <dbReference type="ChEBI" id="CHEBI:29035"/>
        <label>2</label>
    </ligand>
</feature>
<dbReference type="Gene3D" id="3.40.720.10">
    <property type="entry name" value="Alkaline Phosphatase, subunit A"/>
    <property type="match status" value="1"/>
</dbReference>
<evidence type="ECO:0000256" key="1">
    <source>
        <dbReference type="ARBA" id="ARBA00000370"/>
    </source>
</evidence>
<dbReference type="InterPro" id="IPR036646">
    <property type="entry name" value="PGAM_B_sf"/>
</dbReference>
<comment type="caution">
    <text evidence="15">The sequence shown here is derived from an EMBL/GenBank/DDBJ whole genome shotgun (WGS) entry which is preliminary data.</text>
</comment>
<dbReference type="Pfam" id="PF01676">
    <property type="entry name" value="Metalloenzyme"/>
    <property type="match status" value="1"/>
</dbReference>
<accession>A0A0G2ANZ8</accession>
<organism evidence="15 16">
    <name type="scientific">Candidatus Magasanikbacteria bacterium GW2011_GWA2_56_11</name>
    <dbReference type="NCBI Taxonomy" id="1619044"/>
    <lineage>
        <taxon>Bacteria</taxon>
        <taxon>Candidatus Magasanikiibacteriota</taxon>
    </lineage>
</organism>
<keyword evidence="4 8" id="KW-0479">Metal-binding</keyword>
<evidence type="ECO:0000259" key="13">
    <source>
        <dbReference type="Pfam" id="PF01676"/>
    </source>
</evidence>
<evidence type="ECO:0000256" key="3">
    <source>
        <dbReference type="ARBA" id="ARBA00008819"/>
    </source>
</evidence>
<dbReference type="GO" id="GO:0006096">
    <property type="term" value="P:glycolytic process"/>
    <property type="evidence" value="ECO:0007669"/>
    <property type="project" value="UniProtKB-UniRule"/>
</dbReference>
<evidence type="ECO:0000256" key="8">
    <source>
        <dbReference type="HAMAP-Rule" id="MF_01038"/>
    </source>
</evidence>
<feature type="binding site" evidence="8 12">
    <location>
        <position position="438"/>
    </location>
    <ligand>
        <name>Mn(2+)</name>
        <dbReference type="ChEBI" id="CHEBI:29035"/>
        <label>2</label>
    </ligand>
</feature>
<dbReference type="PANTHER" id="PTHR31637:SF0">
    <property type="entry name" value="2,3-BISPHOSPHOGLYCERATE-INDEPENDENT PHOSPHOGLYCERATE MUTASE"/>
    <property type="match status" value="1"/>
</dbReference>
<keyword evidence="5 8" id="KW-0324">Glycolysis</keyword>
<comment type="catalytic activity">
    <reaction evidence="1 8">
        <text>(2R)-2-phosphoglycerate = (2R)-3-phosphoglycerate</text>
        <dbReference type="Rhea" id="RHEA:15901"/>
        <dbReference type="ChEBI" id="CHEBI:58272"/>
        <dbReference type="ChEBI" id="CHEBI:58289"/>
        <dbReference type="EC" id="5.4.2.12"/>
    </reaction>
</comment>
<feature type="binding site" evidence="8 12">
    <location>
        <position position="396"/>
    </location>
    <ligand>
        <name>Mn(2+)</name>
        <dbReference type="ChEBI" id="CHEBI:29035"/>
        <label>1</label>
    </ligand>
</feature>
<gene>
    <name evidence="8" type="primary">gpmI</name>
    <name evidence="15" type="ORF">UY92_C0001G0086</name>
</gene>
<evidence type="ECO:0000256" key="7">
    <source>
        <dbReference type="ARBA" id="ARBA00023235"/>
    </source>
</evidence>
<evidence type="ECO:0000313" key="15">
    <source>
        <dbReference type="EMBL" id="KKW43072.1"/>
    </source>
</evidence>
<comment type="cofactor">
    <cofactor evidence="8">
        <name>Mn(2+)</name>
        <dbReference type="ChEBI" id="CHEBI:29035"/>
    </cofactor>
    <text evidence="8">Binds 2 manganese ions per subunit.</text>
</comment>
<dbReference type="SUPFAM" id="SSF64158">
    <property type="entry name" value="2,3-Bisphosphoglycerate-independent phosphoglycerate mutase, substrate-binding domain"/>
    <property type="match status" value="1"/>
</dbReference>